<protein>
    <recommendedName>
        <fullName evidence="4">Porin</fullName>
    </recommendedName>
</protein>
<dbReference type="AlphaFoldDB" id="A0A833GY55"/>
<accession>A0A833GY55</accession>
<gene>
    <name evidence="2" type="ORF">F9K24_18920</name>
</gene>
<feature type="signal peptide" evidence="1">
    <location>
        <begin position="1"/>
        <end position="25"/>
    </location>
</feature>
<reference evidence="2 3" key="1">
    <citation type="submission" date="2019-10" db="EMBL/GenBank/DDBJ databases">
        <title>Extracellular Electron Transfer in a Candidatus Methanoperedens spp. Enrichment Culture.</title>
        <authorList>
            <person name="Berger S."/>
            <person name="Rangel Shaw D."/>
            <person name="Berben T."/>
            <person name="In 'T Zandt M."/>
            <person name="Frank J."/>
            <person name="Reimann J."/>
            <person name="Jetten M.S.M."/>
            <person name="Welte C.U."/>
        </authorList>
    </citation>
    <scope>NUCLEOTIDE SEQUENCE [LARGE SCALE GENOMIC DNA]</scope>
    <source>
        <strain evidence="2">SB12</strain>
    </source>
</reference>
<comment type="caution">
    <text evidence="2">The sequence shown here is derived from an EMBL/GenBank/DDBJ whole genome shotgun (WGS) entry which is preliminary data.</text>
</comment>
<organism evidence="2 3">
    <name type="scientific">Leptonema illini</name>
    <dbReference type="NCBI Taxonomy" id="183"/>
    <lineage>
        <taxon>Bacteria</taxon>
        <taxon>Pseudomonadati</taxon>
        <taxon>Spirochaetota</taxon>
        <taxon>Spirochaetia</taxon>
        <taxon>Leptospirales</taxon>
        <taxon>Leptospiraceae</taxon>
        <taxon>Leptonema</taxon>
    </lineage>
</organism>
<name>A0A833GY55_9LEPT</name>
<evidence type="ECO:0008006" key="4">
    <source>
        <dbReference type="Google" id="ProtNLM"/>
    </source>
</evidence>
<dbReference type="Gene3D" id="2.40.160.10">
    <property type="entry name" value="Porin"/>
    <property type="match status" value="1"/>
</dbReference>
<evidence type="ECO:0000256" key="1">
    <source>
        <dbReference type="SAM" id="SignalP"/>
    </source>
</evidence>
<dbReference type="InterPro" id="IPR023614">
    <property type="entry name" value="Porin_dom_sf"/>
</dbReference>
<evidence type="ECO:0000313" key="3">
    <source>
        <dbReference type="Proteomes" id="UP000460298"/>
    </source>
</evidence>
<dbReference type="EMBL" id="WBUI01000027">
    <property type="protein sequence ID" value="KAB2929701.1"/>
    <property type="molecule type" value="Genomic_DNA"/>
</dbReference>
<feature type="chain" id="PRO_5032284232" description="Porin" evidence="1">
    <location>
        <begin position="26"/>
        <end position="566"/>
    </location>
</feature>
<keyword evidence="1" id="KW-0732">Signal</keyword>
<evidence type="ECO:0000313" key="2">
    <source>
        <dbReference type="EMBL" id="KAB2929701.1"/>
    </source>
</evidence>
<proteinExistence type="predicted"/>
<dbReference type="SUPFAM" id="SSF56935">
    <property type="entry name" value="Porins"/>
    <property type="match status" value="1"/>
</dbReference>
<sequence length="566" mass="63215">MRLKINCKKGLLGLFLLIAPAAIMAQEPANKEDRKRETKTGMTDRERIELLEEEVENAKLKRATKEYRSYGGLGPAASSVYYVEEGLSWGGYGEVKYQNNQSAYKKDTGDLHRFILYAGYRFNDWIVLNTEIEYEHAGFEAKSVCTDITTSSTTVDQGGGTDNATVLASATCKKETIQKGEVYAEFMYLDFKFHDAFQVAAGLQLMPVGITNENHEPTTFYSVERPYTESQIIPSTWRDLGVMIHGNLAGGLISYKTGVFNGMKGANFNDSGWIREGRYKGSKADFTDIAYVASLDVHPIEGLTAGGSYYHGWAGQNEIARADLASRLDMTQVFADVTDANLKSRLTDYTQKEWDQSRKIRPLVRIAEGHVQFEKGPFSFTGLFARGWIDEDGARALNMKTGKNIATEVEGGYITVGYNIAPVLGWAHKFVIFGRNEYVNTAKNTVKAGPQQYIENEIAKQSSGLLKTSGESTLLPGALTVAEAKKYGVVTDVSDFAEYEEPGTANKVNDRRIHTVGFAYYPHPNVAIKADYEWWDSKSNLYKDEDRFNTSNNKIDRFNLAVTFIF</sequence>
<dbReference type="Proteomes" id="UP000460298">
    <property type="component" value="Unassembled WGS sequence"/>
</dbReference>